<name>A0A235EU19_9BURK</name>
<sequence>MPSFSVRRWMSTPLLSLALAAAPLWALHTAHAADTPTTPVENTRIDDFAVGKKAIEAKNWALAASSFSKVVAQNPQNADAYNLLGYSNRWLGKYDEAFAAYNKALALDPRHKGALEYSGMGYLKVGQKAQAEAQLAKLQAICAQCEETTDLAKAIAAYKPAQ</sequence>
<accession>A0A235EU19</accession>
<dbReference type="Proteomes" id="UP000215441">
    <property type="component" value="Unassembled WGS sequence"/>
</dbReference>
<proteinExistence type="predicted"/>
<reference evidence="3 4" key="1">
    <citation type="submission" date="2017-07" db="EMBL/GenBank/DDBJ databases">
        <title>Acidovorax KNDSW TSA 6 genome sequence and assembly.</title>
        <authorList>
            <person name="Mayilraj S."/>
        </authorList>
    </citation>
    <scope>NUCLEOTIDE SEQUENCE [LARGE SCALE GENOMIC DNA]</scope>
    <source>
        <strain evidence="3 4">KNDSW-TSA6</strain>
    </source>
</reference>
<protein>
    <submittedName>
        <fullName evidence="3">Uncharacterized protein</fullName>
    </submittedName>
</protein>
<dbReference type="EMBL" id="NOIG01000001">
    <property type="protein sequence ID" value="OYD52067.1"/>
    <property type="molecule type" value="Genomic_DNA"/>
</dbReference>
<dbReference type="RefSeq" id="WP_094285470.1">
    <property type="nucleotide sequence ID" value="NZ_NOIG01000001.1"/>
</dbReference>
<evidence type="ECO:0000313" key="4">
    <source>
        <dbReference type="Proteomes" id="UP000215441"/>
    </source>
</evidence>
<evidence type="ECO:0000313" key="3">
    <source>
        <dbReference type="EMBL" id="OYD52067.1"/>
    </source>
</evidence>
<comment type="caution">
    <text evidence="3">The sequence shown here is derived from an EMBL/GenBank/DDBJ whole genome shotgun (WGS) entry which is preliminary data.</text>
</comment>
<dbReference type="OrthoDB" id="8592798at2"/>
<gene>
    <name evidence="3" type="ORF">CBY09_00810</name>
</gene>
<feature type="signal peptide" evidence="2">
    <location>
        <begin position="1"/>
        <end position="32"/>
    </location>
</feature>
<keyword evidence="2" id="KW-0732">Signal</keyword>
<dbReference type="InterPro" id="IPR019734">
    <property type="entry name" value="TPR_rpt"/>
</dbReference>
<dbReference type="SMART" id="SM00028">
    <property type="entry name" value="TPR"/>
    <property type="match status" value="1"/>
</dbReference>
<dbReference type="PROSITE" id="PS50293">
    <property type="entry name" value="TPR_REGION"/>
    <property type="match status" value="1"/>
</dbReference>
<evidence type="ECO:0000256" key="2">
    <source>
        <dbReference type="SAM" id="SignalP"/>
    </source>
</evidence>
<evidence type="ECO:0000256" key="1">
    <source>
        <dbReference type="PROSITE-ProRule" id="PRU00339"/>
    </source>
</evidence>
<feature type="repeat" description="TPR" evidence="1">
    <location>
        <begin position="78"/>
        <end position="111"/>
    </location>
</feature>
<keyword evidence="4" id="KW-1185">Reference proteome</keyword>
<dbReference type="InterPro" id="IPR011990">
    <property type="entry name" value="TPR-like_helical_dom_sf"/>
</dbReference>
<keyword evidence="1" id="KW-0802">TPR repeat</keyword>
<organism evidence="3 4">
    <name type="scientific">Acidovorax kalamii</name>
    <dbReference type="NCBI Taxonomy" id="2004485"/>
    <lineage>
        <taxon>Bacteria</taxon>
        <taxon>Pseudomonadati</taxon>
        <taxon>Pseudomonadota</taxon>
        <taxon>Betaproteobacteria</taxon>
        <taxon>Burkholderiales</taxon>
        <taxon>Comamonadaceae</taxon>
        <taxon>Acidovorax</taxon>
    </lineage>
</organism>
<dbReference type="Pfam" id="PF00515">
    <property type="entry name" value="TPR_1"/>
    <property type="match status" value="1"/>
</dbReference>
<dbReference type="AlphaFoldDB" id="A0A235EU19"/>
<dbReference type="SUPFAM" id="SSF48452">
    <property type="entry name" value="TPR-like"/>
    <property type="match status" value="1"/>
</dbReference>
<dbReference type="Gene3D" id="1.25.40.10">
    <property type="entry name" value="Tetratricopeptide repeat domain"/>
    <property type="match status" value="1"/>
</dbReference>
<dbReference type="PROSITE" id="PS50005">
    <property type="entry name" value="TPR"/>
    <property type="match status" value="1"/>
</dbReference>
<feature type="chain" id="PRO_5012895691" evidence="2">
    <location>
        <begin position="33"/>
        <end position="162"/>
    </location>
</feature>